<reference evidence="1 2" key="1">
    <citation type="submission" date="2024-02" db="EMBL/GenBank/DDBJ databases">
        <title>Discinaceae phylogenomics.</title>
        <authorList>
            <person name="Dirks A.C."/>
            <person name="James T.Y."/>
        </authorList>
    </citation>
    <scope>NUCLEOTIDE SEQUENCE [LARGE SCALE GENOMIC DNA]</scope>
    <source>
        <strain evidence="1 2">ACD0624</strain>
    </source>
</reference>
<name>A0ABR3GKT5_9PEZI</name>
<evidence type="ECO:0000313" key="2">
    <source>
        <dbReference type="Proteomes" id="UP001447188"/>
    </source>
</evidence>
<dbReference type="EMBL" id="JBBBZM010000050">
    <property type="protein sequence ID" value="KAL0636415.1"/>
    <property type="molecule type" value="Genomic_DNA"/>
</dbReference>
<proteinExistence type="predicted"/>
<comment type="caution">
    <text evidence="1">The sequence shown here is derived from an EMBL/GenBank/DDBJ whole genome shotgun (WGS) entry which is preliminary data.</text>
</comment>
<dbReference type="Proteomes" id="UP001447188">
    <property type="component" value="Unassembled WGS sequence"/>
</dbReference>
<accession>A0ABR3GKT5</accession>
<gene>
    <name evidence="1" type="ORF">Q9L58_004564</name>
</gene>
<sequence length="189" mass="21564">MSLSTRRTILRHPDPLTKELVDSVFSASQIPEFTARGDNERLIRSYHPYLSASEAVAIWEHPGIRSFWLTSEPPELLGLKTPVRIGDKELLYWPGNQEHKPERKALDDPLSQFRIKPEFPLPDFVQVKLKEMFPSRLKATLLTSPYGLIAISFQSTTDRNTALESQRPRTVGRLPLHFYVQKPPAPAPP</sequence>
<organism evidence="1 2">
    <name type="scientific">Discina gigas</name>
    <dbReference type="NCBI Taxonomy" id="1032678"/>
    <lineage>
        <taxon>Eukaryota</taxon>
        <taxon>Fungi</taxon>
        <taxon>Dikarya</taxon>
        <taxon>Ascomycota</taxon>
        <taxon>Pezizomycotina</taxon>
        <taxon>Pezizomycetes</taxon>
        <taxon>Pezizales</taxon>
        <taxon>Discinaceae</taxon>
        <taxon>Discina</taxon>
    </lineage>
</organism>
<keyword evidence="2" id="KW-1185">Reference proteome</keyword>
<protein>
    <submittedName>
        <fullName evidence="1">Uncharacterized protein</fullName>
    </submittedName>
</protein>
<evidence type="ECO:0000313" key="1">
    <source>
        <dbReference type="EMBL" id="KAL0636415.1"/>
    </source>
</evidence>